<evidence type="ECO:0000313" key="3">
    <source>
        <dbReference type="EMBL" id="NLR75883.1"/>
    </source>
</evidence>
<dbReference type="PANTHER" id="PTHR23416">
    <property type="entry name" value="SIALIC ACID SYNTHASE-RELATED"/>
    <property type="match status" value="1"/>
</dbReference>
<dbReference type="SUPFAM" id="SSF51161">
    <property type="entry name" value="Trimeric LpxA-like enzymes"/>
    <property type="match status" value="1"/>
</dbReference>
<dbReference type="InterPro" id="IPR001451">
    <property type="entry name" value="Hexapep"/>
</dbReference>
<reference evidence="3 4" key="1">
    <citation type="submission" date="2020-04" db="EMBL/GenBank/DDBJ databases">
        <title>Draft genome of Leeia sp. IMCC25680.</title>
        <authorList>
            <person name="Song J."/>
            <person name="Cho J.-C."/>
        </authorList>
    </citation>
    <scope>NUCLEOTIDE SEQUENCE [LARGE SCALE GENOMIC DNA]</scope>
    <source>
        <strain evidence="3 4">IMCC25680</strain>
    </source>
</reference>
<dbReference type="PANTHER" id="PTHR23416:SF23">
    <property type="entry name" value="ACETYLTRANSFERASE C18B11.09C-RELATED"/>
    <property type="match status" value="1"/>
</dbReference>
<name>A0A847S7Z9_9NEIS</name>
<gene>
    <name evidence="3" type="ORF">HF682_12010</name>
</gene>
<keyword evidence="2 3" id="KW-0808">Transferase</keyword>
<dbReference type="Proteomes" id="UP000587991">
    <property type="component" value="Unassembled WGS sequence"/>
</dbReference>
<comment type="similarity">
    <text evidence="1">Belongs to the transferase hexapeptide repeat family.</text>
</comment>
<comment type="caution">
    <text evidence="3">The sequence shown here is derived from an EMBL/GenBank/DDBJ whole genome shotgun (WGS) entry which is preliminary data.</text>
</comment>
<keyword evidence="4" id="KW-1185">Reference proteome</keyword>
<dbReference type="Gene3D" id="2.160.10.10">
    <property type="entry name" value="Hexapeptide repeat proteins"/>
    <property type="match status" value="1"/>
</dbReference>
<proteinExistence type="inferred from homology"/>
<organism evidence="3 4">
    <name type="scientific">Leeia aquatica</name>
    <dbReference type="NCBI Taxonomy" id="2725557"/>
    <lineage>
        <taxon>Bacteria</taxon>
        <taxon>Pseudomonadati</taxon>
        <taxon>Pseudomonadota</taxon>
        <taxon>Betaproteobacteria</taxon>
        <taxon>Neisseriales</taxon>
        <taxon>Leeiaceae</taxon>
        <taxon>Leeia</taxon>
    </lineage>
</organism>
<evidence type="ECO:0000256" key="1">
    <source>
        <dbReference type="ARBA" id="ARBA00007274"/>
    </source>
</evidence>
<protein>
    <submittedName>
        <fullName evidence="3">Acyltransferase</fullName>
    </submittedName>
</protein>
<dbReference type="EMBL" id="JABAIM010000002">
    <property type="protein sequence ID" value="NLR75883.1"/>
    <property type="molecule type" value="Genomic_DNA"/>
</dbReference>
<dbReference type="GO" id="GO:0008374">
    <property type="term" value="F:O-acyltransferase activity"/>
    <property type="evidence" value="ECO:0007669"/>
    <property type="project" value="TreeGrafter"/>
</dbReference>
<keyword evidence="3" id="KW-0012">Acyltransferase</keyword>
<evidence type="ECO:0000313" key="4">
    <source>
        <dbReference type="Proteomes" id="UP000587991"/>
    </source>
</evidence>
<dbReference type="InterPro" id="IPR011004">
    <property type="entry name" value="Trimer_LpxA-like_sf"/>
</dbReference>
<dbReference type="InterPro" id="IPR051159">
    <property type="entry name" value="Hexapeptide_acetyltransf"/>
</dbReference>
<sequence length="131" mass="13840">MLYQQVQVMVTPGGQFQLGARSHLAPWGYLLIEDQCLQIGEQVAIGPFCSVFCVSNVPTLTQAMATVKHKAGVTIGNNVFIGSQCVILPGTLIEDDVCVAANSVVQGRLERGWLYAGSPAVKKKPLAGGPA</sequence>
<dbReference type="Pfam" id="PF00132">
    <property type="entry name" value="Hexapep"/>
    <property type="match status" value="1"/>
</dbReference>
<dbReference type="AlphaFoldDB" id="A0A847S7Z9"/>
<evidence type="ECO:0000256" key="2">
    <source>
        <dbReference type="ARBA" id="ARBA00022679"/>
    </source>
</evidence>
<dbReference type="GO" id="GO:0005829">
    <property type="term" value="C:cytosol"/>
    <property type="evidence" value="ECO:0007669"/>
    <property type="project" value="TreeGrafter"/>
</dbReference>
<accession>A0A847S7Z9</accession>